<evidence type="ECO:0000313" key="3">
    <source>
        <dbReference type="Proteomes" id="UP001497382"/>
    </source>
</evidence>
<evidence type="ECO:0000256" key="1">
    <source>
        <dbReference type="SAM" id="MobiDB-lite"/>
    </source>
</evidence>
<feature type="compositionally biased region" description="Polar residues" evidence="1">
    <location>
        <begin position="7"/>
        <end position="22"/>
    </location>
</feature>
<dbReference type="Proteomes" id="UP001497382">
    <property type="component" value="Unassembled WGS sequence"/>
</dbReference>
<comment type="caution">
    <text evidence="2">The sequence shown here is derived from an EMBL/GenBank/DDBJ whole genome shotgun (WGS) entry which is preliminary data.</text>
</comment>
<feature type="region of interest" description="Disordered" evidence="1">
    <location>
        <begin position="128"/>
        <end position="171"/>
    </location>
</feature>
<evidence type="ECO:0000313" key="2">
    <source>
        <dbReference type="EMBL" id="CAL1281979.1"/>
    </source>
</evidence>
<accession>A0AAV2AD64</accession>
<proteinExistence type="predicted"/>
<feature type="non-terminal residue" evidence="2">
    <location>
        <position position="284"/>
    </location>
</feature>
<dbReference type="AlphaFoldDB" id="A0AAV2AD64"/>
<keyword evidence="3" id="KW-1185">Reference proteome</keyword>
<organism evidence="2 3">
    <name type="scientific">Larinioides sclopetarius</name>
    <dbReference type="NCBI Taxonomy" id="280406"/>
    <lineage>
        <taxon>Eukaryota</taxon>
        <taxon>Metazoa</taxon>
        <taxon>Ecdysozoa</taxon>
        <taxon>Arthropoda</taxon>
        <taxon>Chelicerata</taxon>
        <taxon>Arachnida</taxon>
        <taxon>Araneae</taxon>
        <taxon>Araneomorphae</taxon>
        <taxon>Entelegynae</taxon>
        <taxon>Araneoidea</taxon>
        <taxon>Araneidae</taxon>
        <taxon>Larinioides</taxon>
    </lineage>
</organism>
<protein>
    <submittedName>
        <fullName evidence="2">Uncharacterized protein</fullName>
    </submittedName>
</protein>
<sequence length="284" mass="31824">MGCGSSRRIQAITSTPIQNSTNHSKDMVLPVAWMSQAKKPVPISANASAQTDDCSRMSDTDVQTDVELTPIMGWDTRDVETQTPVDEGFDSLDRILAKADQFLMMPTKYRSDHFVITCVDASVQTTYSRAEESTQTDPEPSQDEDDQDVKENGSFDSIFGDLSNKDDDENRIDDLLARSTKMTSMESQTEPVNRGAVSPQLMDNMHNVQQTSQGVEKNPERGIVTEAARPYIVETFWEALERQVESYQSPSKNLQSSQRFLGEAYTLLSEALLDRMIKNAEQCR</sequence>
<gene>
    <name evidence="2" type="ORF">LARSCL_LOCUS11882</name>
</gene>
<reference evidence="2 3" key="1">
    <citation type="submission" date="2024-04" db="EMBL/GenBank/DDBJ databases">
        <authorList>
            <person name="Rising A."/>
            <person name="Reimegard J."/>
            <person name="Sonavane S."/>
            <person name="Akerstrom W."/>
            <person name="Nylinder S."/>
            <person name="Hedman E."/>
            <person name="Kallberg Y."/>
        </authorList>
    </citation>
    <scope>NUCLEOTIDE SEQUENCE [LARGE SCALE GENOMIC DNA]</scope>
</reference>
<name>A0AAV2AD64_9ARAC</name>
<feature type="region of interest" description="Disordered" evidence="1">
    <location>
        <begin position="1"/>
        <end position="22"/>
    </location>
</feature>
<dbReference type="EMBL" id="CAXIEN010000151">
    <property type="protein sequence ID" value="CAL1281979.1"/>
    <property type="molecule type" value="Genomic_DNA"/>
</dbReference>